<proteinExistence type="predicted"/>
<evidence type="ECO:0000313" key="2">
    <source>
        <dbReference type="Proteomes" id="UP001499884"/>
    </source>
</evidence>
<accession>A0ABP7EE13</accession>
<organism evidence="1 2">
    <name type="scientific">Streptomyces tremellae</name>
    <dbReference type="NCBI Taxonomy" id="1124239"/>
    <lineage>
        <taxon>Bacteria</taxon>
        <taxon>Bacillati</taxon>
        <taxon>Actinomycetota</taxon>
        <taxon>Actinomycetes</taxon>
        <taxon>Kitasatosporales</taxon>
        <taxon>Streptomycetaceae</taxon>
        <taxon>Streptomyces</taxon>
    </lineage>
</organism>
<protein>
    <submittedName>
        <fullName evidence="1">Uncharacterized protein</fullName>
    </submittedName>
</protein>
<keyword evidence="2" id="KW-1185">Reference proteome</keyword>
<name>A0ABP7EE13_9ACTN</name>
<sequence length="121" mass="13240">MPENFSSNPQLSARASADWLSVVLRVDQIRTDTLVQLVQHWADPDSREDVIAQLDALAEALAAPREGELDALVEHVEDAAAMDAAETRMTRAEAWRLAAELGAAARRSPIGLPVQRDRRAS</sequence>
<evidence type="ECO:0000313" key="1">
    <source>
        <dbReference type="EMBL" id="GAA3717863.1"/>
    </source>
</evidence>
<dbReference type="Proteomes" id="UP001499884">
    <property type="component" value="Unassembled WGS sequence"/>
</dbReference>
<gene>
    <name evidence="1" type="ORF">GCM10023082_14280</name>
</gene>
<reference evidence="2" key="1">
    <citation type="journal article" date="2019" name="Int. J. Syst. Evol. Microbiol.">
        <title>The Global Catalogue of Microorganisms (GCM) 10K type strain sequencing project: providing services to taxonomists for standard genome sequencing and annotation.</title>
        <authorList>
            <consortium name="The Broad Institute Genomics Platform"/>
            <consortium name="The Broad Institute Genome Sequencing Center for Infectious Disease"/>
            <person name="Wu L."/>
            <person name="Ma J."/>
        </authorList>
    </citation>
    <scope>NUCLEOTIDE SEQUENCE [LARGE SCALE GENOMIC DNA]</scope>
    <source>
        <strain evidence="2">JCM 30846</strain>
    </source>
</reference>
<comment type="caution">
    <text evidence="1">The sequence shown here is derived from an EMBL/GenBank/DDBJ whole genome shotgun (WGS) entry which is preliminary data.</text>
</comment>
<dbReference type="RefSeq" id="WP_345642720.1">
    <property type="nucleotide sequence ID" value="NZ_BAABEP010000006.1"/>
</dbReference>
<dbReference type="EMBL" id="BAABEP010000006">
    <property type="protein sequence ID" value="GAA3717863.1"/>
    <property type="molecule type" value="Genomic_DNA"/>
</dbReference>